<evidence type="ECO:0000313" key="4">
    <source>
        <dbReference type="EMBL" id="KAK5917935.1"/>
    </source>
</evidence>
<proteinExistence type="predicted"/>
<evidence type="ECO:0000259" key="3">
    <source>
        <dbReference type="Pfam" id="PF07731"/>
    </source>
</evidence>
<accession>A0AAN8DAG0</accession>
<dbReference type="SUPFAM" id="SSF49503">
    <property type="entry name" value="Cupredoxins"/>
    <property type="match status" value="1"/>
</dbReference>
<organism evidence="4 5">
    <name type="scientific">Champsocephalus gunnari</name>
    <name type="common">Mackerel icefish</name>
    <dbReference type="NCBI Taxonomy" id="52237"/>
    <lineage>
        <taxon>Eukaryota</taxon>
        <taxon>Metazoa</taxon>
        <taxon>Chordata</taxon>
        <taxon>Craniata</taxon>
        <taxon>Vertebrata</taxon>
        <taxon>Euteleostomi</taxon>
        <taxon>Actinopterygii</taxon>
        <taxon>Neopterygii</taxon>
        <taxon>Teleostei</taxon>
        <taxon>Neoteleostei</taxon>
        <taxon>Acanthomorphata</taxon>
        <taxon>Eupercaria</taxon>
        <taxon>Perciformes</taxon>
        <taxon>Notothenioidei</taxon>
        <taxon>Channichthyidae</taxon>
        <taxon>Champsocephalus</taxon>
    </lineage>
</organism>
<keyword evidence="2" id="KW-0479">Metal-binding</keyword>
<evidence type="ECO:0000313" key="5">
    <source>
        <dbReference type="Proteomes" id="UP001331515"/>
    </source>
</evidence>
<keyword evidence="5" id="KW-1185">Reference proteome</keyword>
<dbReference type="GO" id="GO:0005507">
    <property type="term" value="F:copper ion binding"/>
    <property type="evidence" value="ECO:0007669"/>
    <property type="project" value="InterPro"/>
</dbReference>
<dbReference type="PROSITE" id="PS00079">
    <property type="entry name" value="MULTICOPPER_OXIDASE1"/>
    <property type="match status" value="1"/>
</dbReference>
<dbReference type="InterPro" id="IPR033138">
    <property type="entry name" value="Cu_oxidase_CS"/>
</dbReference>
<protein>
    <recommendedName>
        <fullName evidence="1">ferroxidase</fullName>
        <ecNumber evidence="1">1.16.3.1</ecNumber>
    </recommendedName>
</protein>
<feature type="domain" description="Plastocyanin-like" evidence="3">
    <location>
        <begin position="7"/>
        <end position="102"/>
    </location>
</feature>
<dbReference type="Proteomes" id="UP001331515">
    <property type="component" value="Unassembled WGS sequence"/>
</dbReference>
<sequence>MSTEGINGLVYGNLHGLVMTRGQKVDWYLLGMGTEVDMHTVHFHAETFTYKTDHVHRADVFDLFPGTFQTVEMVAGNPGTWLLHCHVTDHIHAGMETTFTIRDLSRKFQKTHRMRWELKAP</sequence>
<dbReference type="PROSITE" id="PS00080">
    <property type="entry name" value="MULTICOPPER_OXIDASE2"/>
    <property type="match status" value="1"/>
</dbReference>
<dbReference type="GO" id="GO:0004322">
    <property type="term" value="F:ferroxidase activity"/>
    <property type="evidence" value="ECO:0007669"/>
    <property type="project" value="UniProtKB-EC"/>
</dbReference>
<dbReference type="AlphaFoldDB" id="A0AAN8DAG0"/>
<dbReference type="EC" id="1.16.3.1" evidence="1"/>
<dbReference type="Pfam" id="PF07731">
    <property type="entry name" value="Cu-oxidase_2"/>
    <property type="match status" value="1"/>
</dbReference>
<evidence type="ECO:0000256" key="1">
    <source>
        <dbReference type="ARBA" id="ARBA00013107"/>
    </source>
</evidence>
<dbReference type="EMBL" id="JAURVH010001525">
    <property type="protein sequence ID" value="KAK5917935.1"/>
    <property type="molecule type" value="Genomic_DNA"/>
</dbReference>
<comment type="caution">
    <text evidence="4">The sequence shown here is derived from an EMBL/GenBank/DDBJ whole genome shotgun (WGS) entry which is preliminary data.</text>
</comment>
<evidence type="ECO:0000256" key="2">
    <source>
        <dbReference type="ARBA" id="ARBA00022723"/>
    </source>
</evidence>
<dbReference type="InterPro" id="IPR011706">
    <property type="entry name" value="Cu-oxidase_C"/>
</dbReference>
<reference evidence="4 5" key="1">
    <citation type="journal article" date="2023" name="Mol. Biol. Evol.">
        <title>Genomics of Secondarily Temperate Adaptation in the Only Non-Antarctic Icefish.</title>
        <authorList>
            <person name="Rivera-Colon A.G."/>
            <person name="Rayamajhi N."/>
            <person name="Minhas B.F."/>
            <person name="Madrigal G."/>
            <person name="Bilyk K.T."/>
            <person name="Yoon V."/>
            <person name="Hune M."/>
            <person name="Gregory S."/>
            <person name="Cheng C.H.C."/>
            <person name="Catchen J.M."/>
        </authorList>
    </citation>
    <scope>NUCLEOTIDE SEQUENCE [LARGE SCALE GENOMIC DNA]</scope>
    <source>
        <tissue evidence="4">White muscle</tissue>
    </source>
</reference>
<dbReference type="InterPro" id="IPR008972">
    <property type="entry name" value="Cupredoxin"/>
</dbReference>
<name>A0AAN8DAG0_CHAGU</name>
<dbReference type="Gene3D" id="2.60.40.420">
    <property type="entry name" value="Cupredoxins - blue copper proteins"/>
    <property type="match status" value="1"/>
</dbReference>
<gene>
    <name evidence="4" type="ORF">CgunFtcFv8_002744</name>
</gene>
<dbReference type="InterPro" id="IPR002355">
    <property type="entry name" value="Cu_oxidase_Cu_BS"/>
</dbReference>